<dbReference type="OrthoDB" id="187895at2157"/>
<evidence type="ECO:0000313" key="2">
    <source>
        <dbReference type="EMBL" id="ARS91420.1"/>
    </source>
</evidence>
<dbReference type="RefSeq" id="WP_086889790.1">
    <property type="nucleotide sequence ID" value="NZ_CP019893.1"/>
</dbReference>
<proteinExistence type="predicted"/>
<dbReference type="EMBL" id="CP019893">
    <property type="protein sequence ID" value="ARS91420.1"/>
    <property type="molecule type" value="Genomic_DNA"/>
</dbReference>
<dbReference type="GeneID" id="32896001"/>
<feature type="compositionally biased region" description="Acidic residues" evidence="1">
    <location>
        <begin position="218"/>
        <end position="269"/>
    </location>
</feature>
<feature type="compositionally biased region" description="Pro residues" evidence="1">
    <location>
        <begin position="174"/>
        <end position="185"/>
    </location>
</feature>
<reference evidence="3" key="1">
    <citation type="submission" date="2017-02" db="EMBL/GenBank/DDBJ databases">
        <title>Natronthermophilus aegyptiacus gen. nov.,sp. nov., an aerobic, extremely halophilic alkalithermophilic archaeon isolated from the athalassohaline Wadi An Natrun, Egypt.</title>
        <authorList>
            <person name="Zhao B."/>
        </authorList>
    </citation>
    <scope>NUCLEOTIDE SEQUENCE [LARGE SCALE GENOMIC DNA]</scope>
    <source>
        <strain evidence="3">JW/NM-HA 15</strain>
    </source>
</reference>
<dbReference type="KEGG" id="naj:B1756_17970"/>
<evidence type="ECO:0000313" key="3">
    <source>
        <dbReference type="Proteomes" id="UP000250088"/>
    </source>
</evidence>
<protein>
    <submittedName>
        <fullName evidence="2">Uncharacterized protein</fullName>
    </submittedName>
</protein>
<feature type="region of interest" description="Disordered" evidence="1">
    <location>
        <begin position="1"/>
        <end position="48"/>
    </location>
</feature>
<keyword evidence="3" id="KW-1185">Reference proteome</keyword>
<feature type="compositionally biased region" description="Basic and acidic residues" evidence="1">
    <location>
        <begin position="33"/>
        <end position="42"/>
    </location>
</feature>
<gene>
    <name evidence="2" type="ORF">B1756_17970</name>
</gene>
<dbReference type="Proteomes" id="UP000250088">
    <property type="component" value="Chromosome"/>
</dbReference>
<evidence type="ECO:0000256" key="1">
    <source>
        <dbReference type="SAM" id="MobiDB-lite"/>
    </source>
</evidence>
<dbReference type="AlphaFoldDB" id="A0A2Z2HW24"/>
<sequence length="307" mass="32693">MTAIGGVLTSVSVGAQDDPEWPIGPDGDDDRGEWEGEPHPDDPDYDDLEMVTDDTDSIQFAVPTDWDDVDSRPANVGPSIWASPDLEGYLESWEIPGIEVTVTTEDELLETNPDDLLDEFIDYSDDCSDDGRRVTAAGGHAFLAQVWTDCDDLETAYVSMVGAPIAGAGGQFPPHQPPGEMPPGDGPEDGMPPEDMPPWDDPDNGMPRDDMPPWGGDGDGDEDEADGATEEDAADDDNGDVDENDDTDDADWPGPDTDEFPEGSIDDFPPEPPYVVIAGAQLVSDPDAAVLRTALSSLVVDSPDDGS</sequence>
<feature type="region of interest" description="Disordered" evidence="1">
    <location>
        <begin position="168"/>
        <end position="273"/>
    </location>
</feature>
<feature type="compositionally biased region" description="Acidic residues" evidence="1">
    <location>
        <begin position="186"/>
        <end position="203"/>
    </location>
</feature>
<name>A0A2Z2HW24_9EURY</name>
<organism evidence="2 3">
    <name type="scientific">Natrarchaeobaculum aegyptiacum</name>
    <dbReference type="NCBI Taxonomy" id="745377"/>
    <lineage>
        <taxon>Archaea</taxon>
        <taxon>Methanobacteriati</taxon>
        <taxon>Methanobacteriota</taxon>
        <taxon>Stenosarchaea group</taxon>
        <taxon>Halobacteria</taxon>
        <taxon>Halobacteriales</taxon>
        <taxon>Natrialbaceae</taxon>
        <taxon>Natrarchaeobaculum</taxon>
    </lineage>
</organism>
<accession>A0A2Z2HW24</accession>